<dbReference type="AlphaFoldDB" id="A0A9P6PU99"/>
<dbReference type="PRINTS" id="PR00412">
    <property type="entry name" value="EPOXHYDRLASE"/>
</dbReference>
<feature type="non-terminal residue" evidence="4">
    <location>
        <position position="149"/>
    </location>
</feature>
<keyword evidence="5" id="KW-1185">Reference proteome</keyword>
<dbReference type="SUPFAM" id="SSF53474">
    <property type="entry name" value="alpha/beta-Hydrolases"/>
    <property type="match status" value="1"/>
</dbReference>
<comment type="caution">
    <text evidence="4">The sequence shown here is derived from an EMBL/GenBank/DDBJ whole genome shotgun (WGS) entry which is preliminary data.</text>
</comment>
<dbReference type="InterPro" id="IPR000073">
    <property type="entry name" value="AB_hydrolase_1"/>
</dbReference>
<reference evidence="4" key="1">
    <citation type="journal article" date="2020" name="Fungal Divers.">
        <title>Resolving the Mortierellaceae phylogeny through synthesis of multi-gene phylogenetics and phylogenomics.</title>
        <authorList>
            <person name="Vandepol N."/>
            <person name="Liber J."/>
            <person name="Desiro A."/>
            <person name="Na H."/>
            <person name="Kennedy M."/>
            <person name="Barry K."/>
            <person name="Grigoriev I.V."/>
            <person name="Miller A.N."/>
            <person name="O'Donnell K."/>
            <person name="Stajich J.E."/>
            <person name="Bonito G."/>
        </authorList>
    </citation>
    <scope>NUCLEOTIDE SEQUENCE</scope>
    <source>
        <strain evidence="4">KOD948</strain>
    </source>
</reference>
<gene>
    <name evidence="4" type="ORF">BG011_007138</name>
</gene>
<dbReference type="InterPro" id="IPR029058">
    <property type="entry name" value="AB_hydrolase_fold"/>
</dbReference>
<feature type="domain" description="AB hydrolase-1" evidence="3">
    <location>
        <begin position="76"/>
        <end position="148"/>
    </location>
</feature>
<keyword evidence="1" id="KW-0378">Hydrolase</keyword>
<dbReference type="GO" id="GO:0016787">
    <property type="term" value="F:hydrolase activity"/>
    <property type="evidence" value="ECO:0007669"/>
    <property type="project" value="UniProtKB-KW"/>
</dbReference>
<dbReference type="PANTHER" id="PTHR43329">
    <property type="entry name" value="EPOXIDE HYDROLASE"/>
    <property type="match status" value="1"/>
</dbReference>
<evidence type="ECO:0000259" key="3">
    <source>
        <dbReference type="Pfam" id="PF00561"/>
    </source>
</evidence>
<dbReference type="EMBL" id="JAAAJA010000538">
    <property type="protein sequence ID" value="KAG0252193.1"/>
    <property type="molecule type" value="Genomic_DNA"/>
</dbReference>
<evidence type="ECO:0000313" key="5">
    <source>
        <dbReference type="Proteomes" id="UP000726737"/>
    </source>
</evidence>
<sequence length="149" mass="16706">MTSSTEPNTTEPVALLTFHDILKHTFANLPEIEAAAAANASPKQPGYEPSDFNHKYATLGGYRYHYVEEGDPNGETLVLIHGFPDLWYGWRYQIRHLAKQGYRVIAVDNLGYGETDCPKCVGHDVLPYSSKNLAKNMTELLDHLKVEKA</sequence>
<dbReference type="Proteomes" id="UP000726737">
    <property type="component" value="Unassembled WGS sequence"/>
</dbReference>
<name>A0A9P6PU99_9FUNG</name>
<evidence type="ECO:0000256" key="1">
    <source>
        <dbReference type="ARBA" id="ARBA00022801"/>
    </source>
</evidence>
<dbReference type="Pfam" id="PF00561">
    <property type="entry name" value="Abhydrolase_1"/>
    <property type="match status" value="1"/>
</dbReference>
<dbReference type="OrthoDB" id="408373at2759"/>
<comment type="similarity">
    <text evidence="2">Belongs to the AB hydrolase superfamily. Epoxide hydrolase family.</text>
</comment>
<dbReference type="InterPro" id="IPR000639">
    <property type="entry name" value="Epox_hydrolase-like"/>
</dbReference>
<protein>
    <recommendedName>
        <fullName evidence="3">AB hydrolase-1 domain-containing protein</fullName>
    </recommendedName>
</protein>
<evidence type="ECO:0000256" key="2">
    <source>
        <dbReference type="ARBA" id="ARBA00038334"/>
    </source>
</evidence>
<proteinExistence type="inferred from homology"/>
<organism evidence="4 5">
    <name type="scientific">Mortierella polycephala</name>
    <dbReference type="NCBI Taxonomy" id="41804"/>
    <lineage>
        <taxon>Eukaryota</taxon>
        <taxon>Fungi</taxon>
        <taxon>Fungi incertae sedis</taxon>
        <taxon>Mucoromycota</taxon>
        <taxon>Mortierellomycotina</taxon>
        <taxon>Mortierellomycetes</taxon>
        <taxon>Mortierellales</taxon>
        <taxon>Mortierellaceae</taxon>
        <taxon>Mortierella</taxon>
    </lineage>
</organism>
<evidence type="ECO:0000313" key="4">
    <source>
        <dbReference type="EMBL" id="KAG0252193.1"/>
    </source>
</evidence>
<accession>A0A9P6PU99</accession>
<dbReference type="Gene3D" id="3.40.50.1820">
    <property type="entry name" value="alpha/beta hydrolase"/>
    <property type="match status" value="1"/>
</dbReference>